<name>A0AA88XKJ6_PINIB</name>
<dbReference type="InterPro" id="IPR017216">
    <property type="entry name" value="HPS3"/>
</dbReference>
<evidence type="ECO:0000313" key="4">
    <source>
        <dbReference type="EMBL" id="KAK3082722.1"/>
    </source>
</evidence>
<protein>
    <recommendedName>
        <fullName evidence="6">Hermansky-Pudlak syndrome 3 protein</fullName>
    </recommendedName>
</protein>
<dbReference type="Pfam" id="PF14763">
    <property type="entry name" value="HPS3_C"/>
    <property type="match status" value="2"/>
</dbReference>
<feature type="compositionally biased region" description="Low complexity" evidence="1">
    <location>
        <begin position="273"/>
        <end position="297"/>
    </location>
</feature>
<dbReference type="AlphaFoldDB" id="A0AA88XKJ6"/>
<reference evidence="4" key="1">
    <citation type="submission" date="2019-08" db="EMBL/GenBank/DDBJ databases">
        <title>The improved chromosome-level genome for the pearl oyster Pinctada fucata martensii using PacBio sequencing and Hi-C.</title>
        <authorList>
            <person name="Zheng Z."/>
        </authorList>
    </citation>
    <scope>NUCLEOTIDE SEQUENCE</scope>
    <source>
        <strain evidence="4">ZZ-2019</strain>
        <tissue evidence="4">Adductor muscle</tissue>
    </source>
</reference>
<feature type="domain" description="BLOC-2 complex member HPS3 N-terminal" evidence="2">
    <location>
        <begin position="400"/>
        <end position="550"/>
    </location>
</feature>
<evidence type="ECO:0008006" key="6">
    <source>
        <dbReference type="Google" id="ProtNLM"/>
    </source>
</evidence>
<accession>A0AA88XKJ6</accession>
<evidence type="ECO:0000259" key="3">
    <source>
        <dbReference type="Pfam" id="PF14763"/>
    </source>
</evidence>
<keyword evidence="5" id="KW-1185">Reference proteome</keyword>
<dbReference type="PANTHER" id="PTHR28633:SF1">
    <property type="entry name" value="BLOC-2 COMPLEX MEMBER HPS3"/>
    <property type="match status" value="1"/>
</dbReference>
<organism evidence="4 5">
    <name type="scientific">Pinctada imbricata</name>
    <name type="common">Atlantic pearl-oyster</name>
    <name type="synonym">Pinctada martensii</name>
    <dbReference type="NCBI Taxonomy" id="66713"/>
    <lineage>
        <taxon>Eukaryota</taxon>
        <taxon>Metazoa</taxon>
        <taxon>Spiralia</taxon>
        <taxon>Lophotrochozoa</taxon>
        <taxon>Mollusca</taxon>
        <taxon>Bivalvia</taxon>
        <taxon>Autobranchia</taxon>
        <taxon>Pteriomorphia</taxon>
        <taxon>Pterioida</taxon>
        <taxon>Pterioidea</taxon>
        <taxon>Pteriidae</taxon>
        <taxon>Pinctada</taxon>
    </lineage>
</organism>
<gene>
    <name evidence="4" type="ORF">FSP39_003491</name>
</gene>
<evidence type="ECO:0000256" key="1">
    <source>
        <dbReference type="SAM" id="MobiDB-lite"/>
    </source>
</evidence>
<dbReference type="InterPro" id="IPR029438">
    <property type="entry name" value="HPS3_C"/>
</dbReference>
<dbReference type="Pfam" id="PF14761">
    <property type="entry name" value="HPS3_N"/>
    <property type="match status" value="2"/>
</dbReference>
<feature type="domain" description="BLOC-2 complex member HPS3 C-terminal" evidence="3">
    <location>
        <begin position="992"/>
        <end position="1147"/>
    </location>
</feature>
<evidence type="ECO:0000313" key="5">
    <source>
        <dbReference type="Proteomes" id="UP001186944"/>
    </source>
</evidence>
<sequence length="1167" mass="132679">MVKVFKSHNFTSQSIISTTGEPIAIYSFTDLILAANQNCSVEVFRFRRKPPHDKISTFYTEAPVLKILYSKIGNYISTIECKKARKQEYYAVKVYLNWELSTEKDKQRAKVRLAGKDRSLKSQDIASNSFQVIDVPCKYPVPGIATCQQTGNLAVIQRETTHLYHIVEKCIANSDQTYLDMVMFLELKWSFDIERISLCEDYVGVISREEAQVVKVLFFDKSKNSSDGECRSPLDPENFRYRMFRRKLSSVLSNQSPLRTEKNQSRNSAQSHSRLSQVGSSRNSSNSSPALSSSSLSKLGYSSFSTIKDDKHFVQWDFEDEDLKSDFDVLPGTSSRKQSKRSQKTILFKSLYELSNRDLLLADNPKIKDLRGGGHQTMGEIQVVTMLYKRQNGTNEEWTFLQLIPTYYSNVGAMSLSEMSTITPMHSTNYGGLVGVSCLLSSPATGYNYDVWMQTALLSKYKYTIEAVQIESDGALLYVLNEKGLEIFTCRSHSAVIPRIEDINDMTKAFPHVTMETCLCGIHPFIGGQQLMLADKFVTLLTKVDVSQRNDYIWNLYTLEKCSDEELYNDMIAFGCKHQVSSSSTYLHMLQEGLMSLRSNLIGQESIQSDLKELYKECCGLLGEHYSLPGCLEWKLCLPYYLMSELSVVEIVKKALQYKEQSKQSAPYCYGKGLLHYLNHVLFLDEEPLDIEEEDGDLILLVYSESLPDRLSEILLLSRLKSFTVEKALKYLQDFMLHATSLDEKQSALDLLALSCLHLRLCDPEPAQVALNATSPHDLVNICVRHHHLLHEEFTQLSPLSQLMRCHIPSVLIKSLVALLDSGMIPMDLAIKLLQGPNESGKLSTNTHVREYLEMLLMAVLEKKLKMLKIYDERTTDAGRHAMTIAHLSFAQMLLTSLYLERIQELSPPTNRQRHVHYNLYSKGCGHFGQRYSWLNDLPPFNGVASIKQPCAFMPASSPTTSRRNQGSRSKDTQVKVNEVKDTHNSALQQRTCTCYQCNEELIKLQSLLCSDQCSAKLCTVILDGIQRQGPVRGDNSVWILCKLQLNEKSAPHQLIVDSFPEVLLDYGKSVCGTDINEWKNLLHTLIDAVRKNQHIKENGDDYHLAVFKDVLSYLAEEIHSVNFLEILPDDGNFMFFLPYIYSCHEKDNIGKILKNIKKTGSKLRTQ</sequence>
<feature type="domain" description="BLOC-2 complex member HPS3 C-terminal" evidence="3">
    <location>
        <begin position="567"/>
        <end position="940"/>
    </location>
</feature>
<dbReference type="InterPro" id="IPR029437">
    <property type="entry name" value="HPS3_N"/>
</dbReference>
<dbReference type="PANTHER" id="PTHR28633">
    <property type="entry name" value="HERMANSKY-PUDLAK SYNDROME 3 PROTEIN"/>
    <property type="match status" value="1"/>
</dbReference>
<dbReference type="EMBL" id="VSWD01000014">
    <property type="protein sequence ID" value="KAK3082722.1"/>
    <property type="molecule type" value="Genomic_DNA"/>
</dbReference>
<proteinExistence type="predicted"/>
<dbReference type="GO" id="GO:0005737">
    <property type="term" value="C:cytoplasm"/>
    <property type="evidence" value="ECO:0007669"/>
    <property type="project" value="TreeGrafter"/>
</dbReference>
<evidence type="ECO:0000259" key="2">
    <source>
        <dbReference type="Pfam" id="PF14761"/>
    </source>
</evidence>
<feature type="region of interest" description="Disordered" evidence="1">
    <location>
        <begin position="252"/>
        <end position="297"/>
    </location>
</feature>
<comment type="caution">
    <text evidence="4">The sequence shown here is derived from an EMBL/GenBank/DDBJ whole genome shotgun (WGS) entry which is preliminary data.</text>
</comment>
<dbReference type="Proteomes" id="UP001186944">
    <property type="component" value="Unassembled WGS sequence"/>
</dbReference>
<feature type="domain" description="BLOC-2 complex member HPS3 N-terminal" evidence="2">
    <location>
        <begin position="3"/>
        <end position="218"/>
    </location>
</feature>